<dbReference type="GO" id="GO:0005813">
    <property type="term" value="C:centrosome"/>
    <property type="evidence" value="ECO:0007669"/>
    <property type="project" value="TreeGrafter"/>
</dbReference>
<feature type="compositionally biased region" description="Low complexity" evidence="1">
    <location>
        <begin position="640"/>
        <end position="651"/>
    </location>
</feature>
<dbReference type="PANTHER" id="PTHR21831">
    <property type="entry name" value="MICROTUBULE-ASSOCIATED PROTEIN 10"/>
    <property type="match status" value="1"/>
</dbReference>
<feature type="region of interest" description="Disordered" evidence="1">
    <location>
        <begin position="498"/>
        <end position="523"/>
    </location>
</feature>
<evidence type="ECO:0000313" key="5">
    <source>
        <dbReference type="EMBL" id="CAF3611762.1"/>
    </source>
</evidence>
<organism evidence="3 6">
    <name type="scientific">Didymodactylos carnosus</name>
    <dbReference type="NCBI Taxonomy" id="1234261"/>
    <lineage>
        <taxon>Eukaryota</taxon>
        <taxon>Metazoa</taxon>
        <taxon>Spiralia</taxon>
        <taxon>Gnathifera</taxon>
        <taxon>Rotifera</taxon>
        <taxon>Eurotatoria</taxon>
        <taxon>Bdelloidea</taxon>
        <taxon>Philodinida</taxon>
        <taxon>Philodinidae</taxon>
        <taxon>Didymodactylos</taxon>
    </lineage>
</organism>
<comment type="caution">
    <text evidence="3">The sequence shown here is derived from an EMBL/GenBank/DDBJ whole genome shotgun (WGS) entry which is preliminary data.</text>
</comment>
<protein>
    <submittedName>
        <fullName evidence="3">Uncharacterized protein</fullName>
    </submittedName>
</protein>
<dbReference type="EMBL" id="CAJOBA010000299">
    <property type="protein sequence ID" value="CAF3521225.1"/>
    <property type="molecule type" value="Genomic_DNA"/>
</dbReference>
<dbReference type="GO" id="GO:0030496">
    <property type="term" value="C:midbody"/>
    <property type="evidence" value="ECO:0007669"/>
    <property type="project" value="TreeGrafter"/>
</dbReference>
<dbReference type="EMBL" id="CAJNOK010000299">
    <property type="protein sequence ID" value="CAF0743467.1"/>
    <property type="molecule type" value="Genomic_DNA"/>
</dbReference>
<feature type="compositionally biased region" description="Basic residues" evidence="1">
    <location>
        <begin position="617"/>
        <end position="626"/>
    </location>
</feature>
<dbReference type="Proteomes" id="UP000663829">
    <property type="component" value="Unassembled WGS sequence"/>
</dbReference>
<feature type="compositionally biased region" description="Polar residues" evidence="1">
    <location>
        <begin position="592"/>
        <end position="615"/>
    </location>
</feature>
<dbReference type="EMBL" id="CAJOBC010000652">
    <property type="protein sequence ID" value="CAF3611762.1"/>
    <property type="molecule type" value="Genomic_DNA"/>
</dbReference>
<keyword evidence="6" id="KW-1185">Reference proteome</keyword>
<sequence>MKCFFMAPGATVREGAPQQGAKIGFYHVKEFSFQPEDFRKKPPRGVIDLIDAWISPSIEDDITFIVHTSSGETYKLRDVKDNIMAGENSDLSLLSIEVLIGRVEIDLDAECHLPCIVFRLLDYPAVSISYFDQWQIEQFHLYKHENNLKSWNELSDQFYELRSPSGVYEFKRGKSCLFKTYLNRLRSHLLNVPLFLLLIDQINMANVDNSSTQFVGSCTIKLDKLIENLYNSIKMHGYDTPLVEQETNYCDLFNLMGRKIGSCDLAVRLCHYGKTILTHLPMLDTDHKHVEQEKNVKNQLATNTGVTAEKPLEKQKLQPSIEISDTVVKHIEFVNEKKDVALQLSRYDFPLSMKSCAVQTQWTTTTVRQEKLTVTTTEPGDDLTVMAYRPPPLYFNSDSDWLCMKASIPSSPSSLEKAKENRLTYLASIPIASFDESKPTKHPVNVHFDLRRHEASEKSYSPTSHLPKDFLHNFPLLRSLVQEALAIQQRNIPQKKRLPLPITDRPHSADQQIKSTKRVKSPRIKSARVIVKQTDQTKRLYPLPSSQSMVSKTEIRALVDRLSKPKFNKRIEKEILLIKQTPTVEPLKSARLVNNNAQTKKPPRSTANPSYSVTRTMKLRAAHARRQSQIVAPDQTKSKQNASSPNNSTNQQQLLNTATLSLLNKVDIDSTMEKPPQKDEQAPISNIATNTSSTATSKDGSFKINTSTSTTTTTDTLNSTTLEKLNLNQQQDRKDDDILFSITDVTD</sequence>
<dbReference type="GO" id="GO:1990023">
    <property type="term" value="C:mitotic spindle midzone"/>
    <property type="evidence" value="ECO:0007669"/>
    <property type="project" value="TreeGrafter"/>
</dbReference>
<dbReference type="GO" id="GO:0005881">
    <property type="term" value="C:cytoplasmic microtubule"/>
    <property type="evidence" value="ECO:0007669"/>
    <property type="project" value="TreeGrafter"/>
</dbReference>
<dbReference type="Pfam" id="PF14924">
    <property type="entry name" value="MAP10_N"/>
    <property type="match status" value="1"/>
</dbReference>
<dbReference type="Proteomes" id="UP000677228">
    <property type="component" value="Unassembled WGS sequence"/>
</dbReference>
<dbReference type="AlphaFoldDB" id="A0A813UF63"/>
<evidence type="ECO:0000313" key="2">
    <source>
        <dbReference type="EMBL" id="CAF0743467.1"/>
    </source>
</evidence>
<reference evidence="3" key="1">
    <citation type="submission" date="2021-02" db="EMBL/GenBank/DDBJ databases">
        <authorList>
            <person name="Nowell W R."/>
        </authorList>
    </citation>
    <scope>NUCLEOTIDE SEQUENCE</scope>
</reference>
<dbReference type="OrthoDB" id="69809at2759"/>
<evidence type="ECO:0000313" key="3">
    <source>
        <dbReference type="EMBL" id="CAF0825062.1"/>
    </source>
</evidence>
<gene>
    <name evidence="3" type="ORF">GPM918_LOCUS4753</name>
    <name evidence="2" type="ORF">OVA965_LOCUS1582</name>
    <name evidence="5" type="ORF">SRO942_LOCUS4754</name>
    <name evidence="4" type="ORF">TMI583_LOCUS1582</name>
</gene>
<evidence type="ECO:0000256" key="1">
    <source>
        <dbReference type="SAM" id="MobiDB-lite"/>
    </source>
</evidence>
<dbReference type="GO" id="GO:0008017">
    <property type="term" value="F:microtubule binding"/>
    <property type="evidence" value="ECO:0007669"/>
    <property type="project" value="InterPro"/>
</dbReference>
<dbReference type="Proteomes" id="UP000682733">
    <property type="component" value="Unassembled WGS sequence"/>
</dbReference>
<evidence type="ECO:0000313" key="6">
    <source>
        <dbReference type="Proteomes" id="UP000663829"/>
    </source>
</evidence>
<dbReference type="GO" id="GO:0031122">
    <property type="term" value="P:cytoplasmic microtubule organization"/>
    <property type="evidence" value="ECO:0007669"/>
    <property type="project" value="TreeGrafter"/>
</dbReference>
<feature type="compositionally biased region" description="Low complexity" evidence="1">
    <location>
        <begin position="684"/>
        <end position="697"/>
    </location>
</feature>
<dbReference type="InterPro" id="IPR039302">
    <property type="entry name" value="MAP10"/>
</dbReference>
<dbReference type="GO" id="GO:0097431">
    <property type="term" value="C:mitotic spindle pole"/>
    <property type="evidence" value="ECO:0007669"/>
    <property type="project" value="TreeGrafter"/>
</dbReference>
<proteinExistence type="predicted"/>
<name>A0A813UF63_9BILA</name>
<dbReference type="EMBL" id="CAJNOQ010000652">
    <property type="protein sequence ID" value="CAF0825062.1"/>
    <property type="molecule type" value="Genomic_DNA"/>
</dbReference>
<dbReference type="PANTHER" id="PTHR21831:SF2">
    <property type="entry name" value="MICROTUBULE-ASSOCIATED PROTEIN 10"/>
    <property type="match status" value="1"/>
</dbReference>
<dbReference type="GO" id="GO:0032467">
    <property type="term" value="P:positive regulation of cytokinesis"/>
    <property type="evidence" value="ECO:0007669"/>
    <property type="project" value="TreeGrafter"/>
</dbReference>
<feature type="region of interest" description="Disordered" evidence="1">
    <location>
        <begin position="589"/>
        <end position="651"/>
    </location>
</feature>
<feature type="region of interest" description="Disordered" evidence="1">
    <location>
        <begin position="672"/>
        <end position="715"/>
    </location>
</feature>
<evidence type="ECO:0000313" key="4">
    <source>
        <dbReference type="EMBL" id="CAF3521225.1"/>
    </source>
</evidence>
<feature type="compositionally biased region" description="Basic and acidic residues" evidence="1">
    <location>
        <begin position="672"/>
        <end position="681"/>
    </location>
</feature>
<feature type="compositionally biased region" description="Low complexity" evidence="1">
    <location>
        <begin position="705"/>
        <end position="715"/>
    </location>
</feature>
<accession>A0A813UF63</accession>
<dbReference type="Proteomes" id="UP000681722">
    <property type="component" value="Unassembled WGS sequence"/>
</dbReference>
<dbReference type="GO" id="GO:0051256">
    <property type="term" value="P:mitotic spindle midzone assembly"/>
    <property type="evidence" value="ECO:0007669"/>
    <property type="project" value="TreeGrafter"/>
</dbReference>